<reference evidence="10 13" key="2">
    <citation type="journal article" date="2018" name="Emerg. Microbes Infect.">
        <title>Genomic analysis of oral Campylobacter concisus strains identified a potential bacterial molecular marker associated with active Crohn's disease.</title>
        <authorList>
            <person name="Liu F."/>
            <person name="Ma R."/>
            <person name="Tay C.Y.A."/>
            <person name="Octavia S."/>
            <person name="Lan R."/>
            <person name="Chung H.K.L."/>
            <person name="Riordan S.M."/>
            <person name="Grimm M.C."/>
            <person name="Leong R.W."/>
            <person name="Tanaka M.M."/>
            <person name="Connor S."/>
            <person name="Zhang L."/>
        </authorList>
    </citation>
    <scope>NUCLEOTIDE SEQUENCE [LARGE SCALE GENOMIC DNA]</scope>
    <source>
        <strain evidence="10 13">H16O-S1</strain>
    </source>
</reference>
<dbReference type="EMBL" id="CP049263">
    <property type="protein sequence ID" value="QPH97294.1"/>
    <property type="molecule type" value="Genomic_DNA"/>
</dbReference>
<dbReference type="PANTHER" id="PTHR23133">
    <property type="entry name" value="IMIDAZOLEGLYCEROL-PHOSPHATE DEHYDRATASE HIS7"/>
    <property type="match status" value="1"/>
</dbReference>
<dbReference type="FunFam" id="3.30.230.40:FF:000003">
    <property type="entry name" value="Imidazoleglycerol-phosphate dehydratase HisB"/>
    <property type="match status" value="1"/>
</dbReference>
<dbReference type="GO" id="GO:0005737">
    <property type="term" value="C:cytoplasm"/>
    <property type="evidence" value="ECO:0007669"/>
    <property type="project" value="UniProtKB-SubCell"/>
</dbReference>
<comment type="similarity">
    <text evidence="6 7">Belongs to the imidazoleglycerol-phosphate dehydratase family.</text>
</comment>
<keyword evidence="5 6" id="KW-0456">Lyase</keyword>
<dbReference type="GO" id="GO:0004424">
    <property type="term" value="F:imidazoleglycerol-phosphate dehydratase activity"/>
    <property type="evidence" value="ECO:0007669"/>
    <property type="project" value="UniProtKB-UniRule"/>
</dbReference>
<dbReference type="EMBL" id="NDYN01000001">
    <property type="protein sequence ID" value="OUT09075.1"/>
    <property type="molecule type" value="Genomic_DNA"/>
</dbReference>
<evidence type="ECO:0000313" key="11">
    <source>
        <dbReference type="Proteomes" id="UP000195893"/>
    </source>
</evidence>
<keyword evidence="6" id="KW-0963">Cytoplasm</keyword>
<reference evidence="10 13" key="3">
    <citation type="journal article" date="2020" name="Microb. Genom.">
        <title>Analysis of complete Campylobacter concisus genomes identifies genomospecies features, secretion systems and novel plasmids and their association with severe ulcerative colitis.</title>
        <authorList>
            <person name="Liu F."/>
            <person name="Chen S."/>
            <person name="Luu L.D.W."/>
            <person name="Lee S.A."/>
            <person name="Tay A.C.Y."/>
            <person name="Wu R."/>
            <person name="Riordan S.M."/>
            <person name="Lan R."/>
            <person name="Liu L."/>
            <person name="Zhang L."/>
        </authorList>
    </citation>
    <scope>NUCLEOTIDE SEQUENCE [LARGE SCALE GENOMIC DNA]</scope>
    <source>
        <strain evidence="10 13">H16O-S1</strain>
    </source>
</reference>
<dbReference type="CDD" id="cd07914">
    <property type="entry name" value="IGPD"/>
    <property type="match status" value="1"/>
</dbReference>
<dbReference type="PROSITE" id="PS00955">
    <property type="entry name" value="IGP_DEHYDRATASE_2"/>
    <property type="match status" value="1"/>
</dbReference>
<evidence type="ECO:0000256" key="4">
    <source>
        <dbReference type="ARBA" id="ARBA00023102"/>
    </source>
</evidence>
<comment type="catalytic activity">
    <reaction evidence="6 7">
        <text>D-erythro-1-(imidazol-4-yl)glycerol 3-phosphate = 3-(imidazol-4-yl)-2-oxopropyl phosphate + H2O</text>
        <dbReference type="Rhea" id="RHEA:11040"/>
        <dbReference type="ChEBI" id="CHEBI:15377"/>
        <dbReference type="ChEBI" id="CHEBI:57766"/>
        <dbReference type="ChEBI" id="CHEBI:58278"/>
        <dbReference type="EC" id="4.2.1.19"/>
    </reaction>
</comment>
<evidence type="ECO:0000313" key="10">
    <source>
        <dbReference type="EMBL" id="QPH97294.1"/>
    </source>
</evidence>
<evidence type="ECO:0000256" key="6">
    <source>
        <dbReference type="HAMAP-Rule" id="MF_00076"/>
    </source>
</evidence>
<dbReference type="Proteomes" id="UP000196317">
    <property type="component" value="Unassembled WGS sequence"/>
</dbReference>
<dbReference type="PANTHER" id="PTHR23133:SF2">
    <property type="entry name" value="IMIDAZOLEGLYCEROL-PHOSPHATE DEHYDRATASE"/>
    <property type="match status" value="1"/>
</dbReference>
<dbReference type="NCBIfam" id="NF002114">
    <property type="entry name" value="PRK00951.2-4"/>
    <property type="match status" value="1"/>
</dbReference>
<dbReference type="Proteomes" id="UP000594571">
    <property type="component" value="Chromosome"/>
</dbReference>
<dbReference type="InterPro" id="IPR038494">
    <property type="entry name" value="IGPD_sf"/>
</dbReference>
<evidence type="ECO:0000313" key="13">
    <source>
        <dbReference type="Proteomes" id="UP000594571"/>
    </source>
</evidence>
<dbReference type="NCBIfam" id="NF002111">
    <property type="entry name" value="PRK00951.2-1"/>
    <property type="match status" value="1"/>
</dbReference>
<evidence type="ECO:0000313" key="12">
    <source>
        <dbReference type="Proteomes" id="UP000196317"/>
    </source>
</evidence>
<dbReference type="EC" id="4.2.1.19" evidence="6 7"/>
<dbReference type="InterPro" id="IPR020568">
    <property type="entry name" value="Ribosomal_Su5_D2-typ_SF"/>
</dbReference>
<dbReference type="GO" id="GO:0000105">
    <property type="term" value="P:L-histidine biosynthetic process"/>
    <property type="evidence" value="ECO:0007669"/>
    <property type="project" value="UniProtKB-UniRule"/>
</dbReference>
<dbReference type="FunFam" id="3.30.230.40:FF:000001">
    <property type="entry name" value="Imidazoleglycerol-phosphate dehydratase HisB"/>
    <property type="match status" value="1"/>
</dbReference>
<dbReference type="InterPro" id="IPR020565">
    <property type="entry name" value="ImidazoleglycerP_deHydtase_CS"/>
</dbReference>
<dbReference type="Gene3D" id="3.30.230.40">
    <property type="entry name" value="Imidazole glycerol phosphate dehydratase, domain 1"/>
    <property type="match status" value="2"/>
</dbReference>
<evidence type="ECO:0000256" key="7">
    <source>
        <dbReference type="RuleBase" id="RU000599"/>
    </source>
</evidence>
<evidence type="ECO:0000256" key="1">
    <source>
        <dbReference type="ARBA" id="ARBA00005047"/>
    </source>
</evidence>
<proteinExistence type="inferred from homology"/>
<gene>
    <name evidence="6 8" type="primary">hisB</name>
    <name evidence="9" type="ORF">B9N60_01080</name>
    <name evidence="8" type="ORF">B9N65_01665</name>
    <name evidence="10" type="ORF">CVS89_03240</name>
</gene>
<evidence type="ECO:0000313" key="9">
    <source>
        <dbReference type="EMBL" id="OUT19543.1"/>
    </source>
</evidence>
<evidence type="ECO:0000256" key="3">
    <source>
        <dbReference type="ARBA" id="ARBA00022605"/>
    </source>
</evidence>
<evidence type="ECO:0000256" key="2">
    <source>
        <dbReference type="ARBA" id="ARBA00016664"/>
    </source>
</evidence>
<dbReference type="EMBL" id="NDYQ01000001">
    <property type="protein sequence ID" value="OUT19543.1"/>
    <property type="molecule type" value="Genomic_DNA"/>
</dbReference>
<evidence type="ECO:0000313" key="8">
    <source>
        <dbReference type="EMBL" id="OUT09075.1"/>
    </source>
</evidence>
<dbReference type="AlphaFoldDB" id="A0A1Y5MTN2"/>
<comment type="subcellular location">
    <subcellularLocation>
        <location evidence="6 7">Cytoplasm</location>
    </subcellularLocation>
</comment>
<accession>A0A1Y5MTN2</accession>
<evidence type="ECO:0000256" key="5">
    <source>
        <dbReference type="ARBA" id="ARBA00023239"/>
    </source>
</evidence>
<sequence length="195" mass="21673">MREEILELTRNTKETQISMKLKIYGSGVAKISTGIGFFDHMLEAFTKHSLLDLEISCKGDTHVDFHHSVEDVGIVLGQLLKEALYPLSGVERFGEASVVMDEAAVFCALDLSNRAYLVYENFNENAKVGEFDTELVEEFFRAVAINSAITLHLNQIRGKNTHHIIEATFKSFAVALRRALAKNARIGTPSTKGVL</sequence>
<organism evidence="8 12">
    <name type="scientific">Campylobacter concisus</name>
    <dbReference type="NCBI Taxonomy" id="199"/>
    <lineage>
        <taxon>Bacteria</taxon>
        <taxon>Pseudomonadati</taxon>
        <taxon>Campylobacterota</taxon>
        <taxon>Epsilonproteobacteria</taxon>
        <taxon>Campylobacterales</taxon>
        <taxon>Campylobacteraceae</taxon>
        <taxon>Campylobacter</taxon>
    </lineage>
</organism>
<comment type="pathway">
    <text evidence="1 6 7">Amino-acid biosynthesis; L-histidine biosynthesis; L-histidine from 5-phospho-alpha-D-ribose 1-diphosphate: step 6/9.</text>
</comment>
<dbReference type="UniPathway" id="UPA00031">
    <property type="reaction ID" value="UER00011"/>
</dbReference>
<protein>
    <recommendedName>
        <fullName evidence="2 6">Imidazoleglycerol-phosphate dehydratase</fullName>
        <shortName evidence="6">IGPD</shortName>
        <ecNumber evidence="6 7">4.2.1.19</ecNumber>
    </recommendedName>
</protein>
<dbReference type="InterPro" id="IPR000807">
    <property type="entry name" value="ImidazoleglycerolP_deHydtase"/>
</dbReference>
<keyword evidence="4 6" id="KW-0368">Histidine biosynthesis</keyword>
<reference evidence="11 12" key="1">
    <citation type="submission" date="2017-04" db="EMBL/GenBank/DDBJ databases">
        <title>Complete genome of Campylobacter concisus ATCC 33237T and draft genomes for an additional eight well characterized C. concisus strains.</title>
        <authorList>
            <person name="Cornelius A.J."/>
            <person name="Miller W.G."/>
            <person name="Lastovica A.J."/>
            <person name="On S.L."/>
            <person name="French N.P."/>
            <person name="Vandenberg O."/>
            <person name="Biggs P.J."/>
        </authorList>
    </citation>
    <scope>NUCLEOTIDE SEQUENCE [LARGE SCALE GENOMIC DNA]</scope>
    <source>
        <strain evidence="8 12">CCUG 19995</strain>
        <strain evidence="9 11">Lasto127.99</strain>
    </source>
</reference>
<dbReference type="PROSITE" id="PS00954">
    <property type="entry name" value="IGP_DEHYDRATASE_1"/>
    <property type="match status" value="1"/>
</dbReference>
<dbReference type="Pfam" id="PF00475">
    <property type="entry name" value="IGPD"/>
    <property type="match status" value="1"/>
</dbReference>
<keyword evidence="3 6" id="KW-0028">Amino-acid biosynthesis</keyword>
<dbReference type="Proteomes" id="UP000195893">
    <property type="component" value="Unassembled WGS sequence"/>
</dbReference>
<dbReference type="SUPFAM" id="SSF54211">
    <property type="entry name" value="Ribosomal protein S5 domain 2-like"/>
    <property type="match status" value="2"/>
</dbReference>
<name>A0A1Y5MTN2_9BACT</name>
<dbReference type="HAMAP" id="MF_00076">
    <property type="entry name" value="HisB"/>
    <property type="match status" value="1"/>
</dbReference>